<proteinExistence type="inferred from homology"/>
<dbReference type="PANTHER" id="PTHR11265:SF0">
    <property type="entry name" value="12S RRNA N4-METHYLCYTIDINE METHYLTRANSFERASE"/>
    <property type="match status" value="1"/>
</dbReference>
<keyword evidence="3" id="KW-0808">Transferase</keyword>
<keyword evidence="6" id="KW-1185">Reference proteome</keyword>
<dbReference type="InterPro" id="IPR029063">
    <property type="entry name" value="SAM-dependent_MTases_sf"/>
</dbReference>
<dbReference type="SUPFAM" id="SSF81799">
    <property type="entry name" value="Putative methyltransferase TM0872, insert domain"/>
    <property type="match status" value="1"/>
</dbReference>
<reference evidence="5" key="1">
    <citation type="submission" date="2025-08" db="UniProtKB">
        <authorList>
            <consortium name="Ensembl"/>
        </authorList>
    </citation>
    <scope>IDENTIFICATION</scope>
</reference>
<dbReference type="PIRSF" id="PIRSF004486">
    <property type="entry name" value="MraW"/>
    <property type="match status" value="1"/>
</dbReference>
<dbReference type="Ensembl" id="ENSRROT00000064197.1">
    <property type="protein sequence ID" value="ENSRROP00000039710.1"/>
    <property type="gene ID" value="ENSRROG00000043154.1"/>
</dbReference>
<dbReference type="OMA" id="TERYSEC"/>
<dbReference type="Pfam" id="PF01795">
    <property type="entry name" value="Methyltransf_5"/>
    <property type="match status" value="1"/>
</dbReference>
<dbReference type="InterPro" id="IPR002903">
    <property type="entry name" value="RsmH"/>
</dbReference>
<evidence type="ECO:0000256" key="4">
    <source>
        <dbReference type="ARBA" id="ARBA00022691"/>
    </source>
</evidence>
<dbReference type="NCBIfam" id="TIGR00006">
    <property type="entry name" value="16S rRNA (cytosine(1402)-N(4))-methyltransferase RsmH"/>
    <property type="match status" value="1"/>
</dbReference>
<dbReference type="STRING" id="61622.ENSRROP00000039710"/>
<keyword evidence="2" id="KW-0489">Methyltransferase</keyword>
<evidence type="ECO:0000256" key="1">
    <source>
        <dbReference type="ARBA" id="ARBA00010396"/>
    </source>
</evidence>
<dbReference type="Gene3D" id="3.40.50.150">
    <property type="entry name" value="Vaccinia Virus protein VP39"/>
    <property type="match status" value="1"/>
</dbReference>
<dbReference type="GO" id="GO:0070475">
    <property type="term" value="P:rRNA base methylation"/>
    <property type="evidence" value="ECO:0007669"/>
    <property type="project" value="TreeGrafter"/>
</dbReference>
<accession>A0A2K6RFD6</accession>
<dbReference type="AlphaFoldDB" id="A0A2K6RFD6"/>
<sequence>MLRYPYFCRTYKECLSCWLESSIPQQKRIHTIAEKYQTQAQELHRSQDRDFETTAKLHIPVMVDEVVHWLSPEKGQIFLDTFAILQESDIVLWALDRDPTASAFTEHLSEFQAEALLMKAGVQPGTFDGVLMDLGCSSMQLNTPERDFSLWKGGPLDMRMDDSRYPDTPTAADVFNALDQQALACILRTYKEEKHAKKIHLPQQLASIVAGAFPLSAINARKDLLQRSTHIATKTFQALRIFVNNELNELYTGLKTAQKFLRPGGHLVTVSFHSLQDKRFNLNVRQQVMKTLLLGSDHENMEEDSMRRAPLMWELIYKKNVQDNPRGRSAKLRATIKL</sequence>
<evidence type="ECO:0000256" key="3">
    <source>
        <dbReference type="ARBA" id="ARBA00022679"/>
    </source>
</evidence>
<dbReference type="Proteomes" id="UP000233200">
    <property type="component" value="Unplaced"/>
</dbReference>
<dbReference type="SUPFAM" id="SSF53335">
    <property type="entry name" value="S-adenosyl-L-methionine-dependent methyltransferases"/>
    <property type="match status" value="1"/>
</dbReference>
<evidence type="ECO:0000313" key="5">
    <source>
        <dbReference type="Ensembl" id="ENSRROP00000039710.1"/>
    </source>
</evidence>
<dbReference type="InterPro" id="IPR023397">
    <property type="entry name" value="SAM-dep_MeTrfase_MraW_recog"/>
</dbReference>
<evidence type="ECO:0008006" key="7">
    <source>
        <dbReference type="Google" id="ProtNLM"/>
    </source>
</evidence>
<evidence type="ECO:0000256" key="2">
    <source>
        <dbReference type="ARBA" id="ARBA00022603"/>
    </source>
</evidence>
<dbReference type="GO" id="GO:0071424">
    <property type="term" value="F:rRNA (cytosine-N4-)-methyltransferase activity"/>
    <property type="evidence" value="ECO:0007669"/>
    <property type="project" value="TreeGrafter"/>
</dbReference>
<keyword evidence="4" id="KW-0949">S-adenosyl-L-methionine</keyword>
<reference evidence="5" key="2">
    <citation type="submission" date="2025-09" db="UniProtKB">
        <authorList>
            <consortium name="Ensembl"/>
        </authorList>
    </citation>
    <scope>IDENTIFICATION</scope>
</reference>
<organism evidence="5 6">
    <name type="scientific">Rhinopithecus roxellana</name>
    <name type="common">Golden snub-nosed monkey</name>
    <name type="synonym">Pygathrix roxellana</name>
    <dbReference type="NCBI Taxonomy" id="61622"/>
    <lineage>
        <taxon>Eukaryota</taxon>
        <taxon>Metazoa</taxon>
        <taxon>Chordata</taxon>
        <taxon>Craniata</taxon>
        <taxon>Vertebrata</taxon>
        <taxon>Euteleostomi</taxon>
        <taxon>Mammalia</taxon>
        <taxon>Eutheria</taxon>
        <taxon>Euarchontoglires</taxon>
        <taxon>Primates</taxon>
        <taxon>Haplorrhini</taxon>
        <taxon>Catarrhini</taxon>
        <taxon>Cercopithecidae</taxon>
        <taxon>Colobinae</taxon>
        <taxon>Rhinopithecus</taxon>
    </lineage>
</organism>
<dbReference type="Gene3D" id="1.10.150.170">
    <property type="entry name" value="Putative methyltransferase TM0872, insert domain"/>
    <property type="match status" value="1"/>
</dbReference>
<name>A0A2K6RFD6_RHIRO</name>
<dbReference type="PANTHER" id="PTHR11265">
    <property type="entry name" value="S-ADENOSYL-METHYLTRANSFERASE MRAW"/>
    <property type="match status" value="1"/>
</dbReference>
<dbReference type="GeneTree" id="ENSGT00390000014756"/>
<comment type="similarity">
    <text evidence="1">Belongs to the methyltransferase superfamily. RsmH family.</text>
</comment>
<evidence type="ECO:0000313" key="6">
    <source>
        <dbReference type="Proteomes" id="UP000233200"/>
    </source>
</evidence>
<protein>
    <recommendedName>
        <fullName evidence="7">Methyltransferase like 15</fullName>
    </recommendedName>
</protein>